<name>A0A409YKW1_9AGAR</name>
<comment type="caution">
    <text evidence="1">The sequence shown here is derived from an EMBL/GenBank/DDBJ whole genome shotgun (WGS) entry which is preliminary data.</text>
</comment>
<sequence length="215" mass="24038">MKQATRISSELQARAIQWKGLVNFAWRKSFAGQAIRDDAPSATVYSMTGGRLEIPRISMDNINEVQQTISSYLKGPLTAQTSEEAHIYVCTHRERDCRCGSMGRLVVDALEKELETRLAQDPTGPFSRIKIGEVGHVGGHKHAANMLVFPHGEWLGQLRPRDASFILDRIVSAPFSPASPDQLPDWGNHWRGRMGLQKQTQKDLWKVSCGDRVSS</sequence>
<dbReference type="Proteomes" id="UP000284842">
    <property type="component" value="Unassembled WGS sequence"/>
</dbReference>
<dbReference type="STRING" id="181874.A0A409YKW1"/>
<dbReference type="AlphaFoldDB" id="A0A409YKW1"/>
<gene>
    <name evidence="1" type="ORF">CVT24_007394</name>
</gene>
<evidence type="ECO:0008006" key="3">
    <source>
        <dbReference type="Google" id="ProtNLM"/>
    </source>
</evidence>
<dbReference type="Gene3D" id="3.40.30.10">
    <property type="entry name" value="Glutaredoxin"/>
    <property type="match status" value="1"/>
</dbReference>
<reference evidence="1 2" key="1">
    <citation type="journal article" date="2018" name="Evol. Lett.">
        <title>Horizontal gene cluster transfer increased hallucinogenic mushroom diversity.</title>
        <authorList>
            <person name="Reynolds H.T."/>
            <person name="Vijayakumar V."/>
            <person name="Gluck-Thaler E."/>
            <person name="Korotkin H.B."/>
            <person name="Matheny P.B."/>
            <person name="Slot J.C."/>
        </authorList>
    </citation>
    <scope>NUCLEOTIDE SEQUENCE [LARGE SCALE GENOMIC DNA]</scope>
    <source>
        <strain evidence="1 2">2629</strain>
    </source>
</reference>
<dbReference type="InterPro" id="IPR036249">
    <property type="entry name" value="Thioredoxin-like_sf"/>
</dbReference>
<evidence type="ECO:0000313" key="1">
    <source>
        <dbReference type="EMBL" id="PPR03719.1"/>
    </source>
</evidence>
<dbReference type="EMBL" id="NHTK01001028">
    <property type="protein sequence ID" value="PPR03719.1"/>
    <property type="molecule type" value="Genomic_DNA"/>
</dbReference>
<dbReference type="OrthoDB" id="10253744at2759"/>
<proteinExistence type="predicted"/>
<evidence type="ECO:0000313" key="2">
    <source>
        <dbReference type="Proteomes" id="UP000284842"/>
    </source>
</evidence>
<accession>A0A409YKW1</accession>
<dbReference type="CDD" id="cd03062">
    <property type="entry name" value="TRX_Fd_Sucrase"/>
    <property type="match status" value="1"/>
</dbReference>
<organism evidence="1 2">
    <name type="scientific">Panaeolus cyanescens</name>
    <dbReference type="NCBI Taxonomy" id="181874"/>
    <lineage>
        <taxon>Eukaryota</taxon>
        <taxon>Fungi</taxon>
        <taxon>Dikarya</taxon>
        <taxon>Basidiomycota</taxon>
        <taxon>Agaricomycotina</taxon>
        <taxon>Agaricomycetes</taxon>
        <taxon>Agaricomycetidae</taxon>
        <taxon>Agaricales</taxon>
        <taxon>Agaricineae</taxon>
        <taxon>Galeropsidaceae</taxon>
        <taxon>Panaeolus</taxon>
    </lineage>
</organism>
<dbReference type="Pfam" id="PF06999">
    <property type="entry name" value="Suc_Fer-like"/>
    <property type="match status" value="1"/>
</dbReference>
<dbReference type="SUPFAM" id="SSF52833">
    <property type="entry name" value="Thioredoxin-like"/>
    <property type="match status" value="1"/>
</dbReference>
<dbReference type="InParanoid" id="A0A409YKW1"/>
<dbReference type="InterPro" id="IPR009737">
    <property type="entry name" value="Aim32/Apd1-like"/>
</dbReference>
<keyword evidence="2" id="KW-1185">Reference proteome</keyword>
<protein>
    <recommendedName>
        <fullName evidence="3">Sucraseferredoxin-like protein</fullName>
    </recommendedName>
</protein>
<dbReference type="PANTHER" id="PTHR31902">
    <property type="entry name" value="ACTIN PATCHES DISTAL PROTEIN 1"/>
    <property type="match status" value="1"/>
</dbReference>